<comment type="similarity">
    <text evidence="8">Belongs to the tRNA(Ile)-lysidine synthase family.</text>
</comment>
<evidence type="ECO:0000313" key="11">
    <source>
        <dbReference type="Proteomes" id="UP001302696"/>
    </source>
</evidence>
<comment type="subcellular location">
    <subcellularLocation>
        <location evidence="1 8">Cytoplasm</location>
    </subcellularLocation>
</comment>
<dbReference type="GO" id="GO:0032267">
    <property type="term" value="F:tRNA(Ile)-lysidine synthase activity"/>
    <property type="evidence" value="ECO:0007669"/>
    <property type="project" value="UniProtKB-EC"/>
</dbReference>
<dbReference type="InterPro" id="IPR012796">
    <property type="entry name" value="Lysidine-tRNA-synth_C"/>
</dbReference>
<dbReference type="InterPro" id="IPR012094">
    <property type="entry name" value="tRNA_Ile_lys_synt"/>
</dbReference>
<keyword evidence="6" id="KW-0067">ATP-binding</keyword>
<organism evidence="10 11">
    <name type="scientific">Pediococcus inopinatus</name>
    <dbReference type="NCBI Taxonomy" id="114090"/>
    <lineage>
        <taxon>Bacteria</taxon>
        <taxon>Bacillati</taxon>
        <taxon>Bacillota</taxon>
        <taxon>Bacilli</taxon>
        <taxon>Lactobacillales</taxon>
        <taxon>Lactobacillaceae</taxon>
        <taxon>Pediococcus</taxon>
    </lineage>
</organism>
<dbReference type="InterPro" id="IPR011063">
    <property type="entry name" value="TilS/TtcA_N"/>
</dbReference>
<dbReference type="SMART" id="SM00977">
    <property type="entry name" value="TilS_C"/>
    <property type="match status" value="1"/>
</dbReference>
<dbReference type="Pfam" id="PF01171">
    <property type="entry name" value="ATP_bind_3"/>
    <property type="match status" value="1"/>
</dbReference>
<dbReference type="PANTHER" id="PTHR43033:SF1">
    <property type="entry name" value="TRNA(ILE)-LYSIDINE SYNTHASE-RELATED"/>
    <property type="match status" value="1"/>
</dbReference>
<dbReference type="RefSeq" id="WP_197460043.1">
    <property type="nucleotide sequence ID" value="NZ_BBIM01000040.1"/>
</dbReference>
<keyword evidence="4 8" id="KW-0819">tRNA processing</keyword>
<comment type="catalytic activity">
    <reaction evidence="7 8">
        <text>cytidine(34) in tRNA(Ile2) + L-lysine + ATP = lysidine(34) in tRNA(Ile2) + AMP + diphosphate + H(+)</text>
        <dbReference type="Rhea" id="RHEA:43744"/>
        <dbReference type="Rhea" id="RHEA-COMP:10625"/>
        <dbReference type="Rhea" id="RHEA-COMP:10670"/>
        <dbReference type="ChEBI" id="CHEBI:15378"/>
        <dbReference type="ChEBI" id="CHEBI:30616"/>
        <dbReference type="ChEBI" id="CHEBI:32551"/>
        <dbReference type="ChEBI" id="CHEBI:33019"/>
        <dbReference type="ChEBI" id="CHEBI:82748"/>
        <dbReference type="ChEBI" id="CHEBI:83665"/>
        <dbReference type="ChEBI" id="CHEBI:456215"/>
        <dbReference type="EC" id="6.3.4.19"/>
    </reaction>
</comment>
<gene>
    <name evidence="8 10" type="primary">tilS</name>
    <name evidence="10" type="ORF">N6G96_09105</name>
</gene>
<feature type="domain" description="Lysidine-tRNA(Ile) synthetase C-terminal" evidence="9">
    <location>
        <begin position="382"/>
        <end position="456"/>
    </location>
</feature>
<dbReference type="HAMAP" id="MF_01161">
    <property type="entry name" value="tRNA_Ile_lys_synt"/>
    <property type="match status" value="1"/>
</dbReference>
<dbReference type="SUPFAM" id="SSF56037">
    <property type="entry name" value="PheT/TilS domain"/>
    <property type="match status" value="1"/>
</dbReference>
<evidence type="ECO:0000256" key="6">
    <source>
        <dbReference type="ARBA" id="ARBA00022840"/>
    </source>
</evidence>
<evidence type="ECO:0000259" key="9">
    <source>
        <dbReference type="SMART" id="SM00977"/>
    </source>
</evidence>
<keyword evidence="3 8" id="KW-0436">Ligase</keyword>
<dbReference type="Proteomes" id="UP001302696">
    <property type="component" value="Chromosome"/>
</dbReference>
<protein>
    <recommendedName>
        <fullName evidence="8">tRNA(Ile)-lysidine synthase</fullName>
        <ecNumber evidence="8">6.3.4.19</ecNumber>
    </recommendedName>
    <alternativeName>
        <fullName evidence="8">tRNA(Ile)-2-lysyl-cytidine synthase</fullName>
    </alternativeName>
    <alternativeName>
        <fullName evidence="8">tRNA(Ile)-lysidine synthetase</fullName>
    </alternativeName>
</protein>
<dbReference type="EMBL" id="CP104778">
    <property type="protein sequence ID" value="WPC21411.1"/>
    <property type="molecule type" value="Genomic_DNA"/>
</dbReference>
<dbReference type="InterPro" id="IPR014729">
    <property type="entry name" value="Rossmann-like_a/b/a_fold"/>
</dbReference>
<dbReference type="NCBIfam" id="TIGR02433">
    <property type="entry name" value="lysidine_TilS_C"/>
    <property type="match status" value="1"/>
</dbReference>
<dbReference type="InterPro" id="IPR012795">
    <property type="entry name" value="tRNA_Ile_lys_synt_N"/>
</dbReference>
<proteinExistence type="inferred from homology"/>
<evidence type="ECO:0000256" key="7">
    <source>
        <dbReference type="ARBA" id="ARBA00048539"/>
    </source>
</evidence>
<dbReference type="Gene3D" id="3.40.50.620">
    <property type="entry name" value="HUPs"/>
    <property type="match status" value="1"/>
</dbReference>
<dbReference type="Pfam" id="PF11734">
    <property type="entry name" value="TilS_C"/>
    <property type="match status" value="1"/>
</dbReference>
<keyword evidence="5" id="KW-0547">Nucleotide-binding</keyword>
<evidence type="ECO:0000256" key="2">
    <source>
        <dbReference type="ARBA" id="ARBA00022490"/>
    </source>
</evidence>
<sequence length="465" mass="54012">MKGRLSNKFNLVIRDYELTPKTTVVVGVSTGVDSMVLLTLLENLPRSKRPQIVIAHVNHKLRKQSEEEQAFIEAYAKEHHLKLEIEVWPVAKHPKTGIENAARKVRYNFFTRIAKQTGARFLFTAHHADDQAETFLLKLVRGGSLQQLKGIGARQLTEQTQIQRPLLNFSKIQIREFATLNHVKWYEDQTNADQNLARNRMRQEIVPRLKQENPQLLAHIQSYENQLQILMRATRQHAQELVQQLIEKDGFKTTLFLKFSLEWQDLVLQEIATKKLGAGQLTDAQRYEILQLLHNKQKPTGNIQISHQLVFMKNYQQFGFYLANELQKKSLETPDSMLKLNQWHEISGYGKVGVFEADELPQNLLDTSQVMKLSENQIEEPFSVEKSSPDENLRLKAGGHKVVRRVLMDAKVPIAQRESWPVLVDANHQPIWLLGIRKSWLKEPFDDQQKPYFIIWKTNNLEELN</sequence>
<evidence type="ECO:0000256" key="3">
    <source>
        <dbReference type="ARBA" id="ARBA00022598"/>
    </source>
</evidence>
<evidence type="ECO:0000256" key="5">
    <source>
        <dbReference type="ARBA" id="ARBA00022741"/>
    </source>
</evidence>
<comment type="function">
    <text evidence="8">Ligates lysine onto the cytidine present at position 34 of the AUA codon-specific tRNA(Ile) that contains the anticodon CAU, in an ATP-dependent manner. Cytidine is converted to lysidine, thus changing the amino acid specificity of the tRNA from methionine to isoleucine.</text>
</comment>
<name>A0ABZ0Q362_9LACO</name>
<evidence type="ECO:0000256" key="8">
    <source>
        <dbReference type="HAMAP-Rule" id="MF_01161"/>
    </source>
</evidence>
<evidence type="ECO:0000256" key="1">
    <source>
        <dbReference type="ARBA" id="ARBA00004496"/>
    </source>
</evidence>
<evidence type="ECO:0000313" key="10">
    <source>
        <dbReference type="EMBL" id="WPC21411.1"/>
    </source>
</evidence>
<comment type="caution">
    <text evidence="8">Lacks conserved residue(s) required for the propagation of feature annotation.</text>
</comment>
<dbReference type="CDD" id="cd01992">
    <property type="entry name" value="TilS_N"/>
    <property type="match status" value="1"/>
</dbReference>
<dbReference type="NCBIfam" id="TIGR02432">
    <property type="entry name" value="lysidine_TilS_N"/>
    <property type="match status" value="1"/>
</dbReference>
<keyword evidence="11" id="KW-1185">Reference proteome</keyword>
<accession>A0ABZ0Q362</accession>
<keyword evidence="2 8" id="KW-0963">Cytoplasm</keyword>
<dbReference type="PANTHER" id="PTHR43033">
    <property type="entry name" value="TRNA(ILE)-LYSIDINE SYNTHASE-RELATED"/>
    <property type="match status" value="1"/>
</dbReference>
<dbReference type="EC" id="6.3.4.19" evidence="8"/>
<reference evidence="11" key="1">
    <citation type="submission" date="2024-06" db="EMBL/GenBank/DDBJ databases">
        <authorList>
            <person name="Chang H.C."/>
            <person name="Mun S.Y."/>
        </authorList>
    </citation>
    <scope>NUCLEOTIDE SEQUENCE [LARGE SCALE GENOMIC DNA]</scope>
    <source>
        <strain evidence="11">KT1</strain>
    </source>
</reference>
<dbReference type="SUPFAM" id="SSF52402">
    <property type="entry name" value="Adenine nucleotide alpha hydrolases-like"/>
    <property type="match status" value="1"/>
</dbReference>
<evidence type="ECO:0000256" key="4">
    <source>
        <dbReference type="ARBA" id="ARBA00022694"/>
    </source>
</evidence>